<feature type="transmembrane region" description="Helical" evidence="1">
    <location>
        <begin position="155"/>
        <end position="178"/>
    </location>
</feature>
<sequence length="301" mass="33815">MKTGLKPVLWSCAALLLLLSIHLPLLNILTLLLLMVPYVVLYTTLPPKSFVLHLITVWLLAFFIGGPATLIIGFFFLIPAIVMGHLYMKQEPASKVIRTVGVVFLAGLLLELFIFEVILKISLIQKMSSLVRTTVDDLVVQGLLPKEWNSELTEMMVRTMVGSIPVTFILIAFGYTIITQYLARRAVKWSGGPEVPRFTRAKDWRLSRMLVIIYLIAYSIELFSTKTSESFFAIALMNLVPLLSYVFAIQAVGFFFFLAHQRGWNKAVPILIAIPVLIFPPLSLIGVLDTAFPIRKSFTKP</sequence>
<protein>
    <submittedName>
        <fullName evidence="2">Uncharacterized protein YybS (DUF2232 family)</fullName>
    </submittedName>
</protein>
<dbReference type="EMBL" id="QPJD01000014">
    <property type="protein sequence ID" value="RCW42973.1"/>
    <property type="molecule type" value="Genomic_DNA"/>
</dbReference>
<dbReference type="RefSeq" id="WP_425453544.1">
    <property type="nucleotide sequence ID" value="NZ_QPJD01000014.1"/>
</dbReference>
<proteinExistence type="predicted"/>
<feature type="transmembrane region" description="Helical" evidence="1">
    <location>
        <begin position="12"/>
        <end position="39"/>
    </location>
</feature>
<keyword evidence="1" id="KW-1133">Transmembrane helix</keyword>
<dbReference type="PANTHER" id="PTHR41324:SF1">
    <property type="entry name" value="DUF2232 DOMAIN-CONTAINING PROTEIN"/>
    <property type="match status" value="1"/>
</dbReference>
<comment type="caution">
    <text evidence="2">The sequence shown here is derived from an EMBL/GenBank/DDBJ whole genome shotgun (WGS) entry which is preliminary data.</text>
</comment>
<keyword evidence="3" id="KW-1185">Reference proteome</keyword>
<dbReference type="PANTHER" id="PTHR41324">
    <property type="entry name" value="MEMBRANE PROTEIN-RELATED"/>
    <property type="match status" value="1"/>
</dbReference>
<evidence type="ECO:0000256" key="1">
    <source>
        <dbReference type="SAM" id="Phobius"/>
    </source>
</evidence>
<evidence type="ECO:0000313" key="2">
    <source>
        <dbReference type="EMBL" id="RCW42973.1"/>
    </source>
</evidence>
<feature type="transmembrane region" description="Helical" evidence="1">
    <location>
        <begin position="231"/>
        <end position="258"/>
    </location>
</feature>
<evidence type="ECO:0000313" key="3">
    <source>
        <dbReference type="Proteomes" id="UP000252415"/>
    </source>
</evidence>
<gene>
    <name evidence="2" type="ORF">DFP97_11436</name>
</gene>
<dbReference type="Pfam" id="PF09991">
    <property type="entry name" value="DUF2232"/>
    <property type="match status" value="1"/>
</dbReference>
<feature type="transmembrane region" description="Helical" evidence="1">
    <location>
        <begin position="51"/>
        <end position="84"/>
    </location>
</feature>
<feature type="transmembrane region" description="Helical" evidence="1">
    <location>
        <begin position="270"/>
        <end position="292"/>
    </location>
</feature>
<dbReference type="AlphaFoldDB" id="A0A368VU41"/>
<feature type="transmembrane region" description="Helical" evidence="1">
    <location>
        <begin position="96"/>
        <end position="119"/>
    </location>
</feature>
<keyword evidence="1" id="KW-0812">Transmembrane</keyword>
<dbReference type="Proteomes" id="UP000252415">
    <property type="component" value="Unassembled WGS sequence"/>
</dbReference>
<accession>A0A368VU41</accession>
<keyword evidence="1" id="KW-0472">Membrane</keyword>
<organism evidence="2 3">
    <name type="scientific">Paenibacillus prosopidis</name>
    <dbReference type="NCBI Taxonomy" id="630520"/>
    <lineage>
        <taxon>Bacteria</taxon>
        <taxon>Bacillati</taxon>
        <taxon>Bacillota</taxon>
        <taxon>Bacilli</taxon>
        <taxon>Bacillales</taxon>
        <taxon>Paenibacillaceae</taxon>
        <taxon>Paenibacillus</taxon>
    </lineage>
</organism>
<name>A0A368VU41_9BACL</name>
<reference evidence="2 3" key="1">
    <citation type="submission" date="2018-07" db="EMBL/GenBank/DDBJ databases">
        <title>Genomic Encyclopedia of Type Strains, Phase III (KMG-III): the genomes of soil and plant-associated and newly described type strains.</title>
        <authorList>
            <person name="Whitman W."/>
        </authorList>
    </citation>
    <scope>NUCLEOTIDE SEQUENCE [LARGE SCALE GENOMIC DNA]</scope>
    <source>
        <strain evidence="2 3">CECT 7506</strain>
    </source>
</reference>
<feature type="transmembrane region" description="Helical" evidence="1">
    <location>
        <begin position="206"/>
        <end position="225"/>
    </location>
</feature>
<dbReference type="InterPro" id="IPR018710">
    <property type="entry name" value="DUF2232"/>
</dbReference>